<protein>
    <submittedName>
        <fullName evidence="1">Phytanoyl-CoA dioxygenase family protein</fullName>
    </submittedName>
</protein>
<dbReference type="EMBL" id="CP078145">
    <property type="protein sequence ID" value="QXN88596.1"/>
    <property type="molecule type" value="Genomic_DNA"/>
</dbReference>
<dbReference type="RefSeq" id="WP_218469479.1">
    <property type="nucleotide sequence ID" value="NZ_BAABJN010000008.1"/>
</dbReference>
<proteinExistence type="predicted"/>
<name>A0ABX8RGX9_NOCIO</name>
<organism evidence="1 2">
    <name type="scientific">Nocardia iowensis</name>
    <dbReference type="NCBI Taxonomy" id="204891"/>
    <lineage>
        <taxon>Bacteria</taxon>
        <taxon>Bacillati</taxon>
        <taxon>Actinomycetota</taxon>
        <taxon>Actinomycetes</taxon>
        <taxon>Mycobacteriales</taxon>
        <taxon>Nocardiaceae</taxon>
        <taxon>Nocardia</taxon>
    </lineage>
</organism>
<keyword evidence="2" id="KW-1185">Reference proteome</keyword>
<keyword evidence="1" id="KW-0560">Oxidoreductase</keyword>
<dbReference type="PANTHER" id="PTHR20883:SF14">
    <property type="entry name" value="PHYTANOYL-COA DIOXYGENASE"/>
    <property type="match status" value="1"/>
</dbReference>
<accession>A0ABX8RGX9</accession>
<dbReference type="Pfam" id="PF05721">
    <property type="entry name" value="PhyH"/>
    <property type="match status" value="1"/>
</dbReference>
<evidence type="ECO:0000313" key="2">
    <source>
        <dbReference type="Proteomes" id="UP000694257"/>
    </source>
</evidence>
<keyword evidence="1" id="KW-0223">Dioxygenase</keyword>
<reference evidence="1 2" key="1">
    <citation type="submission" date="2021-07" db="EMBL/GenBank/DDBJ databases">
        <title>Whole Genome Sequence of Nocardia Iowensis.</title>
        <authorList>
            <person name="Lamm A."/>
            <person name="Collins-Fairclough A.M."/>
            <person name="Bunk B."/>
            <person name="Sproer C."/>
        </authorList>
    </citation>
    <scope>NUCLEOTIDE SEQUENCE [LARGE SCALE GENOMIC DNA]</scope>
    <source>
        <strain evidence="1 2">NRRL 5646</strain>
    </source>
</reference>
<evidence type="ECO:0000313" key="1">
    <source>
        <dbReference type="EMBL" id="QXN88596.1"/>
    </source>
</evidence>
<dbReference type="Proteomes" id="UP000694257">
    <property type="component" value="Chromosome"/>
</dbReference>
<gene>
    <name evidence="1" type="ORF">KV110_23685</name>
</gene>
<dbReference type="GO" id="GO:0051213">
    <property type="term" value="F:dioxygenase activity"/>
    <property type="evidence" value="ECO:0007669"/>
    <property type="project" value="UniProtKB-KW"/>
</dbReference>
<sequence>MREQAEQMGSTNSQSTTACDDNLHCAPCLSVSMIDHLRRFLPGWNDTTTKGDTAMDGALTAEQIELYERNGLLVLENVVSQKARDRVAEVFQKIVDEYALELVDSGELSRLYDELPFEQRWAAIRAEVPASRPIVWRRILIDPAVYQLWFEPGLLGAAQSILGPEIRAYHLFNGRPREPHDPSQSIDWHQDAFNCDDWSADDSRILTFWIPLVPVGIESGCLAVVPGSHKQGVLPKSTDEFGITTLRDAPEFTTEPISVPMRPGDALMFNELVLHRSLDNISDRVRWSVDIRFSANEPAHQAKAPGGFRVSSEHEPPETFEEWVAKWDRKSGVMRRHLRRLDLYARSLSPQERRDVQSY</sequence>
<dbReference type="PROSITE" id="PS51257">
    <property type="entry name" value="PROKAR_LIPOPROTEIN"/>
    <property type="match status" value="1"/>
</dbReference>
<dbReference type="PANTHER" id="PTHR20883">
    <property type="entry name" value="PHYTANOYL-COA DIOXYGENASE DOMAIN CONTAINING 1"/>
    <property type="match status" value="1"/>
</dbReference>
<dbReference type="InterPro" id="IPR008775">
    <property type="entry name" value="Phytyl_CoA_dOase-like"/>
</dbReference>